<evidence type="ECO:0000259" key="2">
    <source>
        <dbReference type="Pfam" id="PF01757"/>
    </source>
</evidence>
<keyword evidence="4" id="KW-1185">Reference proteome</keyword>
<feature type="transmembrane region" description="Helical" evidence="1">
    <location>
        <begin position="231"/>
        <end position="249"/>
    </location>
</feature>
<sequence length="345" mass="36510">MPTTRRLDGLDAARGLACVSMLVAHLCPVGGPFVVSEYLTAPLFAVIIGVSMGLVLTERHPTTATFLHDNLQRGLVLVVLGVLLQQVYSQIDVVLPYLGLLVVVMAPLALPLHRRPALTLGVAAAAAVAGHVALVRARLALDQHYATWPQWGEDIVRWVAAGDSYRLVSLLPMALGGLALATVLRRATRPRTGYAVVAALLVASVAAYLVGRTTPDGSAPYSGTTAEVVGATLLAAGAVIGSFLVLALARRLGVGRVLDPVLSTGRLSLTAYTLQILFLAAVAVVRGPVRDDSWFVLGSTTVVVVGGCWLFERRLGVGPLEWFVRRTRPTTHPVAGTERVRSTND</sequence>
<reference evidence="3 4" key="1">
    <citation type="journal article" date="2019" name="Environ. Microbiol.">
        <title>Species interactions and distinct microbial communities in high Arctic permafrost affected cryosols are associated with the CH4 and CO2 gas fluxes.</title>
        <authorList>
            <person name="Altshuler I."/>
            <person name="Hamel J."/>
            <person name="Turney S."/>
            <person name="Magnuson E."/>
            <person name="Levesque R."/>
            <person name="Greer C."/>
            <person name="Whyte L.G."/>
        </authorList>
    </citation>
    <scope>NUCLEOTIDE SEQUENCE [LARGE SCALE GENOMIC DNA]</scope>
    <source>
        <strain evidence="3 4">S9.3A</strain>
    </source>
</reference>
<keyword evidence="1" id="KW-0472">Membrane</keyword>
<dbReference type="Pfam" id="PF01757">
    <property type="entry name" value="Acyl_transf_3"/>
    <property type="match status" value="1"/>
</dbReference>
<organism evidence="3 4">
    <name type="scientific">Pedococcus bigeumensis</name>
    <dbReference type="NCBI Taxonomy" id="433644"/>
    <lineage>
        <taxon>Bacteria</taxon>
        <taxon>Bacillati</taxon>
        <taxon>Actinomycetota</taxon>
        <taxon>Actinomycetes</taxon>
        <taxon>Micrococcales</taxon>
        <taxon>Intrasporangiaceae</taxon>
        <taxon>Pedococcus</taxon>
    </lineage>
</organism>
<feature type="transmembrane region" description="Helical" evidence="1">
    <location>
        <begin position="39"/>
        <end position="58"/>
    </location>
</feature>
<feature type="transmembrane region" description="Helical" evidence="1">
    <location>
        <begin position="269"/>
        <end position="287"/>
    </location>
</feature>
<keyword evidence="1" id="KW-0812">Transmembrane</keyword>
<feature type="transmembrane region" description="Helical" evidence="1">
    <location>
        <begin position="117"/>
        <end position="135"/>
    </location>
</feature>
<proteinExistence type="predicted"/>
<feature type="transmembrane region" description="Helical" evidence="1">
    <location>
        <begin position="70"/>
        <end position="88"/>
    </location>
</feature>
<dbReference type="InterPro" id="IPR002656">
    <property type="entry name" value="Acyl_transf_3_dom"/>
</dbReference>
<dbReference type="Proteomes" id="UP000317722">
    <property type="component" value="Unassembled WGS sequence"/>
</dbReference>
<feature type="transmembrane region" description="Helical" evidence="1">
    <location>
        <begin position="293"/>
        <end position="311"/>
    </location>
</feature>
<feature type="transmembrane region" description="Helical" evidence="1">
    <location>
        <begin position="12"/>
        <end position="33"/>
    </location>
</feature>
<gene>
    <name evidence="3" type="ORF">EAH86_00735</name>
</gene>
<dbReference type="RefSeq" id="WP_140736719.1">
    <property type="nucleotide sequence ID" value="NZ_RCZM01000001.1"/>
</dbReference>
<dbReference type="GO" id="GO:0016747">
    <property type="term" value="F:acyltransferase activity, transferring groups other than amino-acyl groups"/>
    <property type="evidence" value="ECO:0007669"/>
    <property type="project" value="InterPro"/>
</dbReference>
<evidence type="ECO:0000256" key="1">
    <source>
        <dbReference type="SAM" id="Phobius"/>
    </source>
</evidence>
<evidence type="ECO:0000313" key="4">
    <source>
        <dbReference type="Proteomes" id="UP000317722"/>
    </source>
</evidence>
<feature type="transmembrane region" description="Helical" evidence="1">
    <location>
        <begin position="94"/>
        <end position="110"/>
    </location>
</feature>
<evidence type="ECO:0000313" key="3">
    <source>
        <dbReference type="EMBL" id="TPG19077.1"/>
    </source>
</evidence>
<name>A0A502D0M4_9MICO</name>
<comment type="caution">
    <text evidence="3">The sequence shown here is derived from an EMBL/GenBank/DDBJ whole genome shotgun (WGS) entry which is preliminary data.</text>
</comment>
<keyword evidence="1" id="KW-1133">Transmembrane helix</keyword>
<accession>A0A502D0M4</accession>
<feature type="transmembrane region" description="Helical" evidence="1">
    <location>
        <begin position="193"/>
        <end position="211"/>
    </location>
</feature>
<dbReference type="OrthoDB" id="4966979at2"/>
<dbReference type="EMBL" id="RCZM01000001">
    <property type="protein sequence ID" value="TPG19077.1"/>
    <property type="molecule type" value="Genomic_DNA"/>
</dbReference>
<feature type="transmembrane region" description="Helical" evidence="1">
    <location>
        <begin position="155"/>
        <end position="181"/>
    </location>
</feature>
<dbReference type="AlphaFoldDB" id="A0A502D0M4"/>
<feature type="domain" description="Acyltransferase 3" evidence="2">
    <location>
        <begin position="8"/>
        <end position="312"/>
    </location>
</feature>
<protein>
    <submittedName>
        <fullName evidence="3">DUF1624 domain-containing protein</fullName>
    </submittedName>
</protein>